<evidence type="ECO:0000259" key="6">
    <source>
        <dbReference type="PROSITE" id="PS50023"/>
    </source>
</evidence>
<feature type="compositionally biased region" description="Pro residues" evidence="5">
    <location>
        <begin position="101"/>
        <end position="113"/>
    </location>
</feature>
<feature type="compositionally biased region" description="Low complexity" evidence="5">
    <location>
        <begin position="465"/>
        <end position="481"/>
    </location>
</feature>
<evidence type="ECO:0000256" key="2">
    <source>
        <dbReference type="ARBA" id="ARBA00022833"/>
    </source>
</evidence>
<feature type="region of interest" description="Disordered" evidence="5">
    <location>
        <begin position="101"/>
        <end position="123"/>
    </location>
</feature>
<feature type="domain" description="LIM zinc-binding" evidence="6">
    <location>
        <begin position="666"/>
        <end position="748"/>
    </location>
</feature>
<dbReference type="InterPro" id="IPR001781">
    <property type="entry name" value="Znf_LIM"/>
</dbReference>
<feature type="compositionally biased region" description="Low complexity" evidence="5">
    <location>
        <begin position="268"/>
        <end position="282"/>
    </location>
</feature>
<evidence type="ECO:0000256" key="1">
    <source>
        <dbReference type="ARBA" id="ARBA00022723"/>
    </source>
</evidence>
<dbReference type="Gene3D" id="2.10.110.10">
    <property type="entry name" value="Cysteine Rich Protein"/>
    <property type="match status" value="3"/>
</dbReference>
<dbReference type="GO" id="GO:0051371">
    <property type="term" value="F:muscle alpha-actinin binding"/>
    <property type="evidence" value="ECO:0007669"/>
    <property type="project" value="TreeGrafter"/>
</dbReference>
<dbReference type="AlphaFoldDB" id="A0A5C5FST7"/>
<dbReference type="Proteomes" id="UP000311382">
    <property type="component" value="Unassembled WGS sequence"/>
</dbReference>
<keyword evidence="2 4" id="KW-0862">Zinc</keyword>
<dbReference type="GO" id="GO:0001725">
    <property type="term" value="C:stress fiber"/>
    <property type="evidence" value="ECO:0007669"/>
    <property type="project" value="TreeGrafter"/>
</dbReference>
<dbReference type="GO" id="GO:0046872">
    <property type="term" value="F:metal ion binding"/>
    <property type="evidence" value="ECO:0007669"/>
    <property type="project" value="UniProtKB-KW"/>
</dbReference>
<dbReference type="PROSITE" id="PS00478">
    <property type="entry name" value="LIM_DOMAIN_1"/>
    <property type="match status" value="1"/>
</dbReference>
<dbReference type="PANTHER" id="PTHR24214:SF38">
    <property type="entry name" value="PDZ AND LIM DOMAIN PROTEIN ZASP-RELATED"/>
    <property type="match status" value="1"/>
</dbReference>
<evidence type="ECO:0000256" key="3">
    <source>
        <dbReference type="ARBA" id="ARBA00023038"/>
    </source>
</evidence>
<reference evidence="7 8" key="1">
    <citation type="submission" date="2019-03" db="EMBL/GenBank/DDBJ databases">
        <title>Rhodosporidium diobovatum UCD-FST 08-225 genome sequencing, assembly, and annotation.</title>
        <authorList>
            <person name="Fakankun I.U."/>
            <person name="Fristensky B."/>
            <person name="Levin D.B."/>
        </authorList>
    </citation>
    <scope>NUCLEOTIDE SEQUENCE [LARGE SCALE GENOMIC DNA]</scope>
    <source>
        <strain evidence="7 8">UCD-FST 08-225</strain>
    </source>
</reference>
<accession>A0A5C5FST7</accession>
<dbReference type="STRING" id="5288.A0A5C5FST7"/>
<feature type="compositionally biased region" description="Low complexity" evidence="5">
    <location>
        <begin position="114"/>
        <end position="123"/>
    </location>
</feature>
<dbReference type="Pfam" id="PF00412">
    <property type="entry name" value="LIM"/>
    <property type="match status" value="2"/>
</dbReference>
<dbReference type="GO" id="GO:0031941">
    <property type="term" value="C:filamentous actin"/>
    <property type="evidence" value="ECO:0007669"/>
    <property type="project" value="TreeGrafter"/>
</dbReference>
<dbReference type="GO" id="GO:0030695">
    <property type="term" value="F:GTPase regulator activity"/>
    <property type="evidence" value="ECO:0007669"/>
    <property type="project" value="UniProtKB-ARBA"/>
</dbReference>
<dbReference type="PROSITE" id="PS50023">
    <property type="entry name" value="LIM_DOMAIN_2"/>
    <property type="match status" value="2"/>
</dbReference>
<keyword evidence="3 4" id="KW-0440">LIM domain</keyword>
<dbReference type="InterPro" id="IPR050604">
    <property type="entry name" value="PDZ-LIM_domain"/>
</dbReference>
<protein>
    <recommendedName>
        <fullName evidence="6">LIM zinc-binding domain-containing protein</fullName>
    </recommendedName>
</protein>
<comment type="caution">
    <text evidence="7">The sequence shown here is derived from an EMBL/GenBank/DDBJ whole genome shotgun (WGS) entry which is preliminary data.</text>
</comment>
<feature type="region of interest" description="Disordered" evidence="5">
    <location>
        <begin position="207"/>
        <end position="324"/>
    </location>
</feature>
<dbReference type="EMBL" id="SOZI01000087">
    <property type="protein sequence ID" value="TNY19695.1"/>
    <property type="molecule type" value="Genomic_DNA"/>
</dbReference>
<dbReference type="GO" id="GO:0003779">
    <property type="term" value="F:actin binding"/>
    <property type="evidence" value="ECO:0007669"/>
    <property type="project" value="TreeGrafter"/>
</dbReference>
<sequence>MTQLPSPGHPPASPVPATYAPAHVAQEHYTYGAAPTVPVEGVTLPYAEGPMGGGGAPVAVASLEQAAGAHGSQTTSYYPGGPAGSSQSTYGAAVIASRAPSLPPLPSMPPPARQPAHPHLAQPRRAATLPAAPAVHPVAASLPLAPSDAFAAHHRSLVAYYWHYAQQGYAAPLTAPDGTAERAQQDRARTEAVDWARTCGLRVVDPTAPTHVAGGPGVPHAVASPEPARVRTLSRPLPAAPTGGAAGPPGGPPAGGSGRPLPSPAGPPASASAPSTTVSAPPYSTRSSLPAVPSRSGRAASMADPSAPSPAPPLPAIHDASAHSAGPIESTLATLHKRPLPLPPLAQLVADLDGMSISAPSTGRTGEAPPAIPSIAVPDEQSAESPQPPIPTFSFGGGDGEGDDEPPSSAPAVPTFSFGGPDDDEDRSATSSGPQPPPARRSAPLHPRHDPSHPSHKLYHPTSVLPSSPAGPTSTSASSLPEAGTLTCTACRALIFGRVLVALGREWHPDCFRCADESCGARLEVMEFEGTPEDWEDAEEGHVKAENEGEDEGGPEKRESLRGKAWCMVHFEERFALECYHCRTPIASASYLPIADPLLPPRAEYRHPSTRFYHPLHFFCSGCGDPFVDPVSFELLPSTSHLEARPYLAREGHPYCDACDLRMWRPKCVGCRKGLREEDGFLEVEGAKWHEGCFKCSMCAKPLSGIYLLRRDPQPAPSTTRTGDVTHDDDDANELPFCAECYDVKAEEEAEAALAAR</sequence>
<dbReference type="GO" id="GO:0030036">
    <property type="term" value="P:actin cytoskeleton organization"/>
    <property type="evidence" value="ECO:0007669"/>
    <property type="project" value="TreeGrafter"/>
</dbReference>
<feature type="domain" description="LIM zinc-binding" evidence="6">
    <location>
        <begin position="486"/>
        <end position="577"/>
    </location>
</feature>
<dbReference type="SUPFAM" id="SSF57716">
    <property type="entry name" value="Glucocorticoid receptor-like (DNA-binding domain)"/>
    <property type="match status" value="2"/>
</dbReference>
<evidence type="ECO:0000256" key="4">
    <source>
        <dbReference type="PROSITE-ProRule" id="PRU00125"/>
    </source>
</evidence>
<feature type="region of interest" description="Disordered" evidence="5">
    <location>
        <begin position="532"/>
        <end position="558"/>
    </location>
</feature>
<name>A0A5C5FST7_9BASI</name>
<dbReference type="PANTHER" id="PTHR24214">
    <property type="entry name" value="PDZ AND LIM DOMAIN PROTEIN ZASP"/>
    <property type="match status" value="1"/>
</dbReference>
<dbReference type="SMART" id="SM00132">
    <property type="entry name" value="LIM"/>
    <property type="match status" value="3"/>
</dbReference>
<evidence type="ECO:0000313" key="7">
    <source>
        <dbReference type="EMBL" id="TNY19695.1"/>
    </source>
</evidence>
<feature type="region of interest" description="Disordered" evidence="5">
    <location>
        <begin position="357"/>
        <end position="481"/>
    </location>
</feature>
<gene>
    <name evidence="7" type="ORF">DMC30DRAFT_289764</name>
</gene>
<keyword evidence="1 4" id="KW-0479">Metal-binding</keyword>
<dbReference type="OrthoDB" id="15567at2759"/>
<keyword evidence="8" id="KW-1185">Reference proteome</keyword>
<dbReference type="CDD" id="cd08368">
    <property type="entry name" value="LIM"/>
    <property type="match status" value="3"/>
</dbReference>
<organism evidence="7 8">
    <name type="scientific">Rhodotorula diobovata</name>
    <dbReference type="NCBI Taxonomy" id="5288"/>
    <lineage>
        <taxon>Eukaryota</taxon>
        <taxon>Fungi</taxon>
        <taxon>Dikarya</taxon>
        <taxon>Basidiomycota</taxon>
        <taxon>Pucciniomycotina</taxon>
        <taxon>Microbotryomycetes</taxon>
        <taxon>Sporidiobolales</taxon>
        <taxon>Sporidiobolaceae</taxon>
        <taxon>Rhodotorula</taxon>
    </lineage>
</organism>
<evidence type="ECO:0000313" key="8">
    <source>
        <dbReference type="Proteomes" id="UP000311382"/>
    </source>
</evidence>
<feature type="compositionally biased region" description="Gly residues" evidence="5">
    <location>
        <begin position="244"/>
        <end position="258"/>
    </location>
</feature>
<evidence type="ECO:0000256" key="5">
    <source>
        <dbReference type="SAM" id="MobiDB-lite"/>
    </source>
</evidence>
<proteinExistence type="predicted"/>